<comment type="similarity">
    <text evidence="5">Belongs to the TatC family.</text>
</comment>
<feature type="transmembrane region" description="Helical" evidence="5">
    <location>
        <begin position="216"/>
        <end position="237"/>
    </location>
</feature>
<dbReference type="PATRIC" id="fig|536227.13.peg.3009"/>
<dbReference type="STRING" id="536227.Ccar_14360"/>
<keyword evidence="5" id="KW-0811">Translocation</keyword>
<reference evidence="6 7" key="1">
    <citation type="submission" date="2009-06" db="EMBL/GenBank/DDBJ databases">
        <title>The draft genome of Clostridium carboxidivorans P7.</title>
        <authorList>
            <consortium name="US DOE Joint Genome Institute (JGI-PGF)"/>
            <person name="Lucas S."/>
            <person name="Copeland A."/>
            <person name="Lapidus A."/>
            <person name="Glavina del Rio T."/>
            <person name="Tice H."/>
            <person name="Bruce D."/>
            <person name="Goodwin L."/>
            <person name="Pitluck S."/>
            <person name="Larimer F."/>
            <person name="Land M.L."/>
            <person name="Hauser L."/>
            <person name="Hemme C.L."/>
        </authorList>
    </citation>
    <scope>NUCLEOTIDE SEQUENCE [LARGE SCALE GENOMIC DNA]</scope>
    <source>
        <strain evidence="6 7">P7</strain>
    </source>
</reference>
<accession>C6PWT8</accession>
<dbReference type="GO" id="GO:0043953">
    <property type="term" value="P:protein transport by the Tat complex"/>
    <property type="evidence" value="ECO:0007669"/>
    <property type="project" value="UniProtKB-UniRule"/>
</dbReference>
<dbReference type="GO" id="GO:0065002">
    <property type="term" value="P:intracellular protein transmembrane transport"/>
    <property type="evidence" value="ECO:0007669"/>
    <property type="project" value="TreeGrafter"/>
</dbReference>
<dbReference type="EMBL" id="ACVI01000058">
    <property type="protein sequence ID" value="EET86313.1"/>
    <property type="molecule type" value="Genomic_DNA"/>
</dbReference>
<organism evidence="6 7">
    <name type="scientific">Clostridium carboxidivorans P7</name>
    <dbReference type="NCBI Taxonomy" id="536227"/>
    <lineage>
        <taxon>Bacteria</taxon>
        <taxon>Bacillati</taxon>
        <taxon>Bacillota</taxon>
        <taxon>Clostridia</taxon>
        <taxon>Eubacteriales</taxon>
        <taxon>Clostridiaceae</taxon>
        <taxon>Clostridium</taxon>
    </lineage>
</organism>
<feature type="transmembrane region" description="Helical" evidence="5">
    <location>
        <begin position="154"/>
        <end position="183"/>
    </location>
</feature>
<keyword evidence="5" id="KW-0653">Protein transport</keyword>
<comment type="subunit">
    <text evidence="5">Forms a complex with TatA.</text>
</comment>
<feature type="transmembrane region" description="Helical" evidence="5">
    <location>
        <begin position="74"/>
        <end position="95"/>
    </location>
</feature>
<gene>
    <name evidence="5" type="primary">tatC</name>
    <name evidence="6" type="ORF">CcarbDRAFT_3255</name>
</gene>
<dbReference type="GO" id="GO:0033281">
    <property type="term" value="C:TAT protein transport complex"/>
    <property type="evidence" value="ECO:0007669"/>
    <property type="project" value="UniProtKB-UniRule"/>
</dbReference>
<dbReference type="KEGG" id="cck:Ccar_14360"/>
<comment type="caution">
    <text evidence="6">The sequence shown here is derived from an EMBL/GenBank/DDBJ whole genome shotgun (WGS) entry which is preliminary data.</text>
</comment>
<protein>
    <recommendedName>
        <fullName evidence="5">Sec-independent protein translocase protein TatC</fullName>
    </recommendedName>
</protein>
<dbReference type="GO" id="GO:0009977">
    <property type="term" value="F:proton motive force dependent protein transmembrane transporter activity"/>
    <property type="evidence" value="ECO:0007669"/>
    <property type="project" value="TreeGrafter"/>
</dbReference>
<dbReference type="AlphaFoldDB" id="C6PWT8"/>
<comment type="subcellular location">
    <subcellularLocation>
        <location evidence="5">Cell membrane</location>
        <topology evidence="5">Multi-pass membrane protein</topology>
    </subcellularLocation>
    <subcellularLocation>
        <location evidence="1">Membrane</location>
        <topology evidence="1">Multi-pass membrane protein</topology>
    </subcellularLocation>
</comment>
<keyword evidence="3 5" id="KW-1133">Transmembrane helix</keyword>
<evidence type="ECO:0000256" key="4">
    <source>
        <dbReference type="ARBA" id="ARBA00023136"/>
    </source>
</evidence>
<dbReference type="RefSeq" id="WP_007062140.1">
    <property type="nucleotide sequence ID" value="NZ_ACVI01000058.1"/>
</dbReference>
<dbReference type="PROSITE" id="PS01218">
    <property type="entry name" value="TATC"/>
    <property type="match status" value="1"/>
</dbReference>
<dbReference type="PANTHER" id="PTHR30371:SF0">
    <property type="entry name" value="SEC-INDEPENDENT PROTEIN TRANSLOCASE PROTEIN TATC, CHLOROPLASTIC-RELATED"/>
    <property type="match status" value="1"/>
</dbReference>
<dbReference type="PANTHER" id="PTHR30371">
    <property type="entry name" value="SEC-INDEPENDENT PROTEIN TRANSLOCASE PROTEIN TATC"/>
    <property type="match status" value="1"/>
</dbReference>
<dbReference type="Pfam" id="PF00902">
    <property type="entry name" value="TatC"/>
    <property type="match status" value="1"/>
</dbReference>
<keyword evidence="4 5" id="KW-0472">Membrane</keyword>
<evidence type="ECO:0000313" key="7">
    <source>
        <dbReference type="Proteomes" id="UP000004198"/>
    </source>
</evidence>
<keyword evidence="2 5" id="KW-0812">Transmembrane</keyword>
<evidence type="ECO:0000256" key="3">
    <source>
        <dbReference type="ARBA" id="ARBA00022989"/>
    </source>
</evidence>
<evidence type="ECO:0000256" key="2">
    <source>
        <dbReference type="ARBA" id="ARBA00022692"/>
    </source>
</evidence>
<dbReference type="eggNOG" id="COG0805">
    <property type="taxonomic scope" value="Bacteria"/>
</dbReference>
<comment type="function">
    <text evidence="5">Part of the twin-arginine translocation (Tat) system that transports large folded proteins containing a characteristic twin-arginine motif in their signal peptide across membranes.</text>
</comment>
<dbReference type="NCBIfam" id="TIGR00945">
    <property type="entry name" value="tatC"/>
    <property type="match status" value="1"/>
</dbReference>
<evidence type="ECO:0000313" key="6">
    <source>
        <dbReference type="EMBL" id="EET86313.1"/>
    </source>
</evidence>
<keyword evidence="7" id="KW-1185">Reference proteome</keyword>
<feature type="transmembrane region" description="Helical" evidence="5">
    <location>
        <begin position="195"/>
        <end position="210"/>
    </location>
</feature>
<evidence type="ECO:0000256" key="1">
    <source>
        <dbReference type="ARBA" id="ARBA00004141"/>
    </source>
</evidence>
<dbReference type="PRINTS" id="PR01840">
    <property type="entry name" value="TATCFAMILY"/>
</dbReference>
<dbReference type="HAMAP" id="MF_00902">
    <property type="entry name" value="TatC"/>
    <property type="match status" value="1"/>
</dbReference>
<proteinExistence type="inferred from homology"/>
<dbReference type="Proteomes" id="UP000004198">
    <property type="component" value="Unassembled WGS sequence"/>
</dbReference>
<keyword evidence="5" id="KW-0813">Transport</keyword>
<dbReference type="InterPro" id="IPR019820">
    <property type="entry name" value="Sec-indep_translocase_CS"/>
</dbReference>
<keyword evidence="5" id="KW-1003">Cell membrane</keyword>
<dbReference type="OrthoDB" id="9777044at2"/>
<feature type="transmembrane region" description="Helical" evidence="5">
    <location>
        <begin position="25"/>
        <end position="43"/>
    </location>
</feature>
<name>C6PWT8_9CLOT</name>
<dbReference type="InterPro" id="IPR002033">
    <property type="entry name" value="TatC"/>
</dbReference>
<feature type="transmembrane region" description="Helical" evidence="5">
    <location>
        <begin position="107"/>
        <end position="134"/>
    </location>
</feature>
<sequence>MSEIDKSSETKLTILEHMNELRKRIIIIALANTITSCISYSKIELVMNYIVKLAKGLKLIYVSPPELFLEYVKVSIYIGIILALPITIYQVWRFIKPALKKRERRYVIFSLFMGIIFFISGATFAYIVVVPMAIKFFMSMSTQYVSPLFSINNYINFVLTLLTCFGIVFEMPLIVLVLTSLGLVKPSFLKKNRKYAILIIFILAAILTPPDVMDQFLMAVPMLLLYEISVIISSIIYRIKKKSDKV</sequence>
<evidence type="ECO:0000256" key="5">
    <source>
        <dbReference type="HAMAP-Rule" id="MF_00902"/>
    </source>
</evidence>